<evidence type="ECO:0000313" key="3">
    <source>
        <dbReference type="Proteomes" id="UP001235343"/>
    </source>
</evidence>
<dbReference type="EMBL" id="JASTZU010000016">
    <property type="protein sequence ID" value="MDL4839421.1"/>
    <property type="molecule type" value="Genomic_DNA"/>
</dbReference>
<dbReference type="Proteomes" id="UP001235343">
    <property type="component" value="Unassembled WGS sequence"/>
</dbReference>
<name>A0ABT7L499_9BACI</name>
<feature type="region of interest" description="Disordered" evidence="1">
    <location>
        <begin position="1"/>
        <end position="65"/>
    </location>
</feature>
<gene>
    <name evidence="2" type="ORF">QQS35_02965</name>
</gene>
<reference evidence="2 3" key="1">
    <citation type="submission" date="2023-06" db="EMBL/GenBank/DDBJ databases">
        <title>Aquibacillus rhizosphaerae LR5S19.</title>
        <authorList>
            <person name="Sun J.-Q."/>
        </authorList>
    </citation>
    <scope>NUCLEOTIDE SEQUENCE [LARGE SCALE GENOMIC DNA]</scope>
    <source>
        <strain evidence="2 3">LR5S19</strain>
    </source>
</reference>
<proteinExistence type="predicted"/>
<keyword evidence="3" id="KW-1185">Reference proteome</keyword>
<protein>
    <recommendedName>
        <fullName evidence="4">DUF4025 domain-containing protein</fullName>
    </recommendedName>
</protein>
<comment type="caution">
    <text evidence="2">The sequence shown here is derived from an EMBL/GenBank/DDBJ whole genome shotgun (WGS) entry which is preliminary data.</text>
</comment>
<organism evidence="2 3">
    <name type="scientific">Aquibacillus rhizosphaerae</name>
    <dbReference type="NCBI Taxonomy" id="3051431"/>
    <lineage>
        <taxon>Bacteria</taxon>
        <taxon>Bacillati</taxon>
        <taxon>Bacillota</taxon>
        <taxon>Bacilli</taxon>
        <taxon>Bacillales</taxon>
        <taxon>Bacillaceae</taxon>
        <taxon>Aquibacillus</taxon>
    </lineage>
</organism>
<feature type="compositionally biased region" description="Basic and acidic residues" evidence="1">
    <location>
        <begin position="1"/>
        <end position="15"/>
    </location>
</feature>
<sequence>MAKQNKRIDENRRFTSSDQYDTTENEEGLDNQASIDTEIDKRHNENARESAALEPESPRIDTDHL</sequence>
<feature type="compositionally biased region" description="Basic and acidic residues" evidence="1">
    <location>
        <begin position="38"/>
        <end position="48"/>
    </location>
</feature>
<feature type="compositionally biased region" description="Basic and acidic residues" evidence="1">
    <location>
        <begin position="56"/>
        <end position="65"/>
    </location>
</feature>
<evidence type="ECO:0008006" key="4">
    <source>
        <dbReference type="Google" id="ProtNLM"/>
    </source>
</evidence>
<accession>A0ABT7L499</accession>
<dbReference type="RefSeq" id="WP_285930287.1">
    <property type="nucleotide sequence ID" value="NZ_JASTZU010000016.1"/>
</dbReference>
<evidence type="ECO:0000313" key="2">
    <source>
        <dbReference type="EMBL" id="MDL4839421.1"/>
    </source>
</evidence>
<evidence type="ECO:0000256" key="1">
    <source>
        <dbReference type="SAM" id="MobiDB-lite"/>
    </source>
</evidence>